<evidence type="ECO:0000259" key="3">
    <source>
        <dbReference type="PROSITE" id="PS50053"/>
    </source>
</evidence>
<dbReference type="CDD" id="cd01804">
    <property type="entry name" value="Ubl_midnolin"/>
    <property type="match status" value="1"/>
</dbReference>
<dbReference type="InterPro" id="IPR000626">
    <property type="entry name" value="Ubiquitin-like_dom"/>
</dbReference>
<dbReference type="Gene3D" id="3.10.20.90">
    <property type="entry name" value="Phosphatidylinositol 3-kinase Catalytic Subunit, Chain A, domain 1"/>
    <property type="match status" value="1"/>
</dbReference>
<protein>
    <recommendedName>
        <fullName evidence="3">Ubiquitin-like domain-containing protein</fullName>
    </recommendedName>
</protein>
<accession>A0A8S1DZ79</accession>
<dbReference type="SMART" id="SM00213">
    <property type="entry name" value="UBQ"/>
    <property type="match status" value="1"/>
</dbReference>
<evidence type="ECO:0000313" key="5">
    <source>
        <dbReference type="Proteomes" id="UP000494165"/>
    </source>
</evidence>
<evidence type="ECO:0000256" key="2">
    <source>
        <dbReference type="ARBA" id="ARBA00023242"/>
    </source>
</evidence>
<dbReference type="EMBL" id="CADEPI010000406">
    <property type="protein sequence ID" value="CAB3385335.1"/>
    <property type="molecule type" value="Genomic_DNA"/>
</dbReference>
<keyword evidence="2" id="KW-0539">Nucleus</keyword>
<proteinExistence type="predicted"/>
<evidence type="ECO:0000313" key="4">
    <source>
        <dbReference type="EMBL" id="CAB3385335.1"/>
    </source>
</evidence>
<dbReference type="PANTHER" id="PTHR23010">
    <property type="entry name" value="MIDNOLIN"/>
    <property type="match status" value="1"/>
</dbReference>
<dbReference type="Pfam" id="PF00240">
    <property type="entry name" value="ubiquitin"/>
    <property type="match status" value="1"/>
</dbReference>
<keyword evidence="5" id="KW-1185">Reference proteome</keyword>
<comment type="caution">
    <text evidence="4">The sequence shown here is derived from an EMBL/GenBank/DDBJ whole genome shotgun (WGS) entry which is preliminary data.</text>
</comment>
<organism evidence="4 5">
    <name type="scientific">Cloeon dipterum</name>
    <dbReference type="NCBI Taxonomy" id="197152"/>
    <lineage>
        <taxon>Eukaryota</taxon>
        <taxon>Metazoa</taxon>
        <taxon>Ecdysozoa</taxon>
        <taxon>Arthropoda</taxon>
        <taxon>Hexapoda</taxon>
        <taxon>Insecta</taxon>
        <taxon>Pterygota</taxon>
        <taxon>Palaeoptera</taxon>
        <taxon>Ephemeroptera</taxon>
        <taxon>Pisciforma</taxon>
        <taxon>Baetidae</taxon>
        <taxon>Cloeon</taxon>
    </lineage>
</organism>
<dbReference type="PROSITE" id="PS50053">
    <property type="entry name" value="UBIQUITIN_2"/>
    <property type="match status" value="1"/>
</dbReference>
<dbReference type="GO" id="GO:0005634">
    <property type="term" value="C:nucleus"/>
    <property type="evidence" value="ECO:0007669"/>
    <property type="project" value="UniProtKB-SubCell"/>
</dbReference>
<comment type="subcellular location">
    <subcellularLocation>
        <location evidence="1">Nucleus</location>
    </subcellularLocation>
</comment>
<feature type="domain" description="Ubiquitin-like" evidence="3">
    <location>
        <begin position="16"/>
        <end position="90"/>
    </location>
</feature>
<dbReference type="PANTHER" id="PTHR23010:SF1">
    <property type="entry name" value="MIDNOLIN"/>
    <property type="match status" value="1"/>
</dbReference>
<sequence>MEGDGCGCSPRESSKMMLVVHPTTGGQLEVSVCPSESVESLKKRISKRLKLSKDRICLLYRDRQLRDGTLKENLLGHGSRLTLLPNCESGLMVRAHFDFYLIFKCPYSPFDLVRHVAHRVRDTCARLCPFGTVCIFVIPLRTRQMYLLILCAWLDTFSTICQEGSFADGMDRRNGSILKVCRASVGEVFFIKGYSV</sequence>
<dbReference type="Proteomes" id="UP000494165">
    <property type="component" value="Unassembled WGS sequence"/>
</dbReference>
<gene>
    <name evidence="4" type="ORF">CLODIP_2_CD14537</name>
</gene>
<dbReference type="InterPro" id="IPR039336">
    <property type="entry name" value="Midnolin"/>
</dbReference>
<dbReference type="InterPro" id="IPR029071">
    <property type="entry name" value="Ubiquitin-like_domsf"/>
</dbReference>
<dbReference type="SUPFAM" id="SSF54236">
    <property type="entry name" value="Ubiquitin-like"/>
    <property type="match status" value="1"/>
</dbReference>
<dbReference type="AlphaFoldDB" id="A0A8S1DZ79"/>
<reference evidence="4 5" key="1">
    <citation type="submission" date="2020-04" db="EMBL/GenBank/DDBJ databases">
        <authorList>
            <person name="Alioto T."/>
            <person name="Alioto T."/>
            <person name="Gomez Garrido J."/>
        </authorList>
    </citation>
    <scope>NUCLEOTIDE SEQUENCE [LARGE SCALE GENOMIC DNA]</scope>
</reference>
<dbReference type="OrthoDB" id="1916003at2759"/>
<name>A0A8S1DZ79_9INSE</name>
<evidence type="ECO:0000256" key="1">
    <source>
        <dbReference type="ARBA" id="ARBA00004123"/>
    </source>
</evidence>